<evidence type="ECO:0000256" key="1">
    <source>
        <dbReference type="SAM" id="Coils"/>
    </source>
</evidence>
<gene>
    <name evidence="3" type="ORF">ACFQDI_08575</name>
</gene>
<sequence length="280" mass="30733">MRGRFSKSSGSAVSFFAFQDVITGTTGFLIIITIFLALNLDTVIGVSSDADPHAELSVTLKSTLAEIVKLKQQAAAVVLSPNETEETVMRMIDELKRSIERLAPSSQPDPSQKNAGESPLEREIRIEKQKLLTAIDSLKKQLPDSTKAAAEAESKLAAVESEIKKMQSRLQQSYDRHNVLRLIPEKSTTNKEPVLVVTDKAGFLIQLFDGSKPKNADTLTVLMQALAAFAPAQHYIVLYFKPSGALQFEDVTRKVRGAGYEIGYDLIPENIQLEAAEAKE</sequence>
<evidence type="ECO:0000313" key="3">
    <source>
        <dbReference type="EMBL" id="MFC5454903.1"/>
    </source>
</evidence>
<evidence type="ECO:0000313" key="4">
    <source>
        <dbReference type="Proteomes" id="UP001596052"/>
    </source>
</evidence>
<name>A0ABW0KN15_9BACT</name>
<evidence type="ECO:0008006" key="5">
    <source>
        <dbReference type="Google" id="ProtNLM"/>
    </source>
</evidence>
<keyword evidence="2" id="KW-0472">Membrane</keyword>
<keyword evidence="2" id="KW-0812">Transmembrane</keyword>
<comment type="caution">
    <text evidence="3">The sequence shown here is derived from an EMBL/GenBank/DDBJ whole genome shotgun (WGS) entry which is preliminary data.</text>
</comment>
<organism evidence="3 4">
    <name type="scientific">Prosthecobacter fluviatilis</name>
    <dbReference type="NCBI Taxonomy" id="445931"/>
    <lineage>
        <taxon>Bacteria</taxon>
        <taxon>Pseudomonadati</taxon>
        <taxon>Verrucomicrobiota</taxon>
        <taxon>Verrucomicrobiia</taxon>
        <taxon>Verrucomicrobiales</taxon>
        <taxon>Verrucomicrobiaceae</taxon>
        <taxon>Prosthecobacter</taxon>
    </lineage>
</organism>
<accession>A0ABW0KN15</accession>
<dbReference type="Proteomes" id="UP001596052">
    <property type="component" value="Unassembled WGS sequence"/>
</dbReference>
<protein>
    <recommendedName>
        <fullName evidence="5">Biopolymer transport protein ExbD/TolR</fullName>
    </recommendedName>
</protein>
<keyword evidence="2" id="KW-1133">Transmembrane helix</keyword>
<proteinExistence type="predicted"/>
<keyword evidence="4" id="KW-1185">Reference proteome</keyword>
<evidence type="ECO:0000256" key="2">
    <source>
        <dbReference type="SAM" id="Phobius"/>
    </source>
</evidence>
<keyword evidence="1" id="KW-0175">Coiled coil</keyword>
<dbReference type="EMBL" id="JBHSMQ010000002">
    <property type="protein sequence ID" value="MFC5454903.1"/>
    <property type="molecule type" value="Genomic_DNA"/>
</dbReference>
<feature type="coiled-coil region" evidence="1">
    <location>
        <begin position="121"/>
        <end position="176"/>
    </location>
</feature>
<reference evidence="4" key="1">
    <citation type="journal article" date="2019" name="Int. J. Syst. Evol. Microbiol.">
        <title>The Global Catalogue of Microorganisms (GCM) 10K type strain sequencing project: providing services to taxonomists for standard genome sequencing and annotation.</title>
        <authorList>
            <consortium name="The Broad Institute Genomics Platform"/>
            <consortium name="The Broad Institute Genome Sequencing Center for Infectious Disease"/>
            <person name="Wu L."/>
            <person name="Ma J."/>
        </authorList>
    </citation>
    <scope>NUCLEOTIDE SEQUENCE [LARGE SCALE GENOMIC DNA]</scope>
    <source>
        <strain evidence="4">CGMCC 4.1469</strain>
    </source>
</reference>
<feature type="transmembrane region" description="Helical" evidence="2">
    <location>
        <begin position="12"/>
        <end position="38"/>
    </location>
</feature>
<dbReference type="RefSeq" id="WP_377165456.1">
    <property type="nucleotide sequence ID" value="NZ_JBHSMQ010000002.1"/>
</dbReference>